<protein>
    <submittedName>
        <fullName evidence="5">NAD(P)-dependent oxidoreductase</fullName>
    </submittedName>
</protein>
<keyword evidence="6" id="KW-1185">Reference proteome</keyword>
<feature type="domain" description="NAD-dependent epimerase/dehydratase" evidence="4">
    <location>
        <begin position="4"/>
        <end position="175"/>
    </location>
</feature>
<dbReference type="Gene3D" id="3.40.50.720">
    <property type="entry name" value="NAD(P)-binding Rossmann-like Domain"/>
    <property type="match status" value="1"/>
</dbReference>
<keyword evidence="3" id="KW-0520">NAD</keyword>
<organism evidence="5 6">
    <name type="scientific">Natronoglomus mannanivorans</name>
    <dbReference type="NCBI Taxonomy" id="2979990"/>
    <lineage>
        <taxon>Archaea</taxon>
        <taxon>Methanobacteriati</taxon>
        <taxon>Methanobacteriota</taxon>
        <taxon>Stenosarchaea group</taxon>
        <taxon>Halobacteria</taxon>
        <taxon>Halobacteriales</taxon>
        <taxon>Natrialbaceae</taxon>
        <taxon>Natronoglomus</taxon>
    </lineage>
</organism>
<evidence type="ECO:0000256" key="3">
    <source>
        <dbReference type="ARBA" id="ARBA00023027"/>
    </source>
</evidence>
<dbReference type="InterPro" id="IPR036291">
    <property type="entry name" value="NAD(P)-bd_dom_sf"/>
</dbReference>
<dbReference type="RefSeq" id="WP_338009191.1">
    <property type="nucleotide sequence ID" value="NZ_JAOPKB010000019.1"/>
</dbReference>
<evidence type="ECO:0000256" key="1">
    <source>
        <dbReference type="ARBA" id="ARBA00007637"/>
    </source>
</evidence>
<comment type="caution">
    <text evidence="5">The sequence shown here is derived from an EMBL/GenBank/DDBJ whole genome shotgun (WGS) entry which is preliminary data.</text>
</comment>
<accession>A0ABT2QKK3</accession>
<sequence>MVTLVTGALGGIGSWITDRLAARGDRVIAVDTELPNGWRTNVTFRAADLTNQGETWDVILEEEPDTVLHFAGVRSGRIARNRLFDVNVQTTHNVLTAAGEVGADVVWASSERAYGFPNQRIVMPAYLPIDEEHPRRPVSSYGGSKTVGEDIAGMIARRYDIGIASMRVTWVRFPGEYDPNPVDPSEVTFETASSNFWSYVDVRDVLSFIDAYLKSDVDGHEAFNVSALDNHAGAPTATLIERALGDVPERCDIEGEESVYSIEKAARLLDWEPEHDWRTGATEDPDRPSFLE</sequence>
<dbReference type="EMBL" id="JAOPKB010000019">
    <property type="protein sequence ID" value="MCU4975473.1"/>
    <property type="molecule type" value="Genomic_DNA"/>
</dbReference>
<dbReference type="Proteomes" id="UP001320972">
    <property type="component" value="Unassembled WGS sequence"/>
</dbReference>
<dbReference type="PANTHER" id="PTHR43103:SF5">
    <property type="entry name" value="4-EPIMERASE, PUTATIVE (AFU_ORTHOLOGUE AFUA_7G00360)-RELATED"/>
    <property type="match status" value="1"/>
</dbReference>
<gene>
    <name evidence="5" type="ORF">OB955_22550</name>
</gene>
<comment type="similarity">
    <text evidence="1">Belongs to the NAD(P)-dependent epimerase/dehydratase family.</text>
</comment>
<dbReference type="InterPro" id="IPR001509">
    <property type="entry name" value="Epimerase_deHydtase"/>
</dbReference>
<dbReference type="PANTHER" id="PTHR43103">
    <property type="entry name" value="NUCLEOSIDE-DIPHOSPHATE-SUGAR EPIMERASE"/>
    <property type="match status" value="1"/>
</dbReference>
<evidence type="ECO:0000313" key="6">
    <source>
        <dbReference type="Proteomes" id="UP001320972"/>
    </source>
</evidence>
<keyword evidence="2" id="KW-0560">Oxidoreductase</keyword>
<dbReference type="SUPFAM" id="SSF51735">
    <property type="entry name" value="NAD(P)-binding Rossmann-fold domains"/>
    <property type="match status" value="1"/>
</dbReference>
<dbReference type="Pfam" id="PF01370">
    <property type="entry name" value="Epimerase"/>
    <property type="match status" value="1"/>
</dbReference>
<reference evidence="5 6" key="1">
    <citation type="submission" date="2022-09" db="EMBL/GenBank/DDBJ databases">
        <title>Enrichment on poylsaccharides allowed isolation of novel metabolic and taxonomic groups of Haloarchaea.</title>
        <authorList>
            <person name="Sorokin D.Y."/>
            <person name="Elcheninov A.G."/>
            <person name="Khizhniak T.V."/>
            <person name="Kolganova T.V."/>
            <person name="Kublanov I.V."/>
        </authorList>
    </citation>
    <scope>NUCLEOTIDE SEQUENCE [LARGE SCALE GENOMIC DNA]</scope>
    <source>
        <strain evidence="5 6">AArc-m2/3/4</strain>
    </source>
</reference>
<proteinExistence type="inferred from homology"/>
<evidence type="ECO:0000256" key="2">
    <source>
        <dbReference type="ARBA" id="ARBA00023002"/>
    </source>
</evidence>
<name>A0ABT2QKK3_9EURY</name>
<evidence type="ECO:0000313" key="5">
    <source>
        <dbReference type="EMBL" id="MCU4975473.1"/>
    </source>
</evidence>
<evidence type="ECO:0000259" key="4">
    <source>
        <dbReference type="Pfam" id="PF01370"/>
    </source>
</evidence>